<evidence type="ECO:0000256" key="3">
    <source>
        <dbReference type="ARBA" id="ARBA00022490"/>
    </source>
</evidence>
<dbReference type="OrthoDB" id="9788818at2"/>
<evidence type="ECO:0000256" key="6">
    <source>
        <dbReference type="ARBA" id="ARBA00022683"/>
    </source>
</evidence>
<keyword evidence="7" id="KW-0418">Kinase</keyword>
<dbReference type="InterPro" id="IPR036667">
    <property type="entry name" value="PTS_IIB_sorbose-sp_sf"/>
</dbReference>
<dbReference type="GO" id="GO:0016301">
    <property type="term" value="F:kinase activity"/>
    <property type="evidence" value="ECO:0007669"/>
    <property type="project" value="UniProtKB-KW"/>
</dbReference>
<evidence type="ECO:0000313" key="9">
    <source>
        <dbReference type="EMBL" id="KJW13031.1"/>
    </source>
</evidence>
<comment type="subcellular location">
    <subcellularLocation>
        <location evidence="1">Cytoplasm</location>
    </subcellularLocation>
</comment>
<dbReference type="GO" id="GO:0005737">
    <property type="term" value="C:cytoplasm"/>
    <property type="evidence" value="ECO:0007669"/>
    <property type="project" value="UniProtKB-SubCell"/>
</dbReference>
<name>A0A0F3RSQ7_9LACO</name>
<feature type="domain" description="PTS EIIB type-4" evidence="8">
    <location>
        <begin position="1"/>
        <end position="168"/>
    </location>
</feature>
<dbReference type="AlphaFoldDB" id="A0A0F3RSQ7"/>
<evidence type="ECO:0000313" key="10">
    <source>
        <dbReference type="Proteomes" id="UP000033491"/>
    </source>
</evidence>
<dbReference type="Pfam" id="PF03830">
    <property type="entry name" value="PTSIIB_sorb"/>
    <property type="match status" value="1"/>
</dbReference>
<keyword evidence="6" id="KW-0598">Phosphotransferase system</keyword>
<keyword evidence="2" id="KW-0813">Transport</keyword>
<dbReference type="EMBL" id="JZCR01000011">
    <property type="protein sequence ID" value="KJW13031.1"/>
    <property type="molecule type" value="Genomic_DNA"/>
</dbReference>
<reference evidence="9 10" key="1">
    <citation type="submission" date="2015-03" db="EMBL/GenBank/DDBJ databases">
        <authorList>
            <person name="Zheng J."/>
            <person name="Ganezle M."/>
        </authorList>
    </citation>
    <scope>NUCLEOTIDE SEQUENCE [LARGE SCALE GENOMIC DNA]</scope>
    <source>
        <strain evidence="9 10">LP38</strain>
    </source>
</reference>
<dbReference type="CDD" id="cd00001">
    <property type="entry name" value="PTS_IIB_man"/>
    <property type="match status" value="1"/>
</dbReference>
<keyword evidence="5" id="KW-0808">Transferase</keyword>
<evidence type="ECO:0000256" key="5">
    <source>
        <dbReference type="ARBA" id="ARBA00022679"/>
    </source>
</evidence>
<dbReference type="RefSeq" id="WP_045806984.1">
    <property type="nucleotide sequence ID" value="NZ_JZCR01000011.1"/>
</dbReference>
<protein>
    <submittedName>
        <fullName evidence="9">PTS friuctose transporter subunit IIB</fullName>
    </submittedName>
</protein>
<keyword evidence="3" id="KW-0963">Cytoplasm</keyword>
<dbReference type="SUPFAM" id="SSF52728">
    <property type="entry name" value="PTS IIb component"/>
    <property type="match status" value="1"/>
</dbReference>
<dbReference type="Proteomes" id="UP000033491">
    <property type="component" value="Unassembled WGS sequence"/>
</dbReference>
<dbReference type="GO" id="GO:0009401">
    <property type="term" value="P:phosphoenolpyruvate-dependent sugar phosphotransferase system"/>
    <property type="evidence" value="ECO:0007669"/>
    <property type="project" value="UniProtKB-KW"/>
</dbReference>
<keyword evidence="4" id="KW-0762">Sugar transport</keyword>
<evidence type="ECO:0000256" key="1">
    <source>
        <dbReference type="ARBA" id="ARBA00004496"/>
    </source>
</evidence>
<dbReference type="PATRIC" id="fig|216463.3.peg.26"/>
<dbReference type="PROSITE" id="PS51101">
    <property type="entry name" value="PTS_EIIB_TYPE_4"/>
    <property type="match status" value="1"/>
</dbReference>
<evidence type="ECO:0000256" key="2">
    <source>
        <dbReference type="ARBA" id="ARBA00022448"/>
    </source>
</evidence>
<dbReference type="InterPro" id="IPR004720">
    <property type="entry name" value="PTS_IIB_sorbose-sp"/>
</dbReference>
<evidence type="ECO:0000259" key="8">
    <source>
        <dbReference type="PROSITE" id="PS51101"/>
    </source>
</evidence>
<comment type="caution">
    <text evidence="9">The sequence shown here is derived from an EMBL/GenBank/DDBJ whole genome shotgun (WGS) entry which is preliminary data.</text>
</comment>
<sequence length="169" mass="18379">MTMAIQLARVDSRLLHGQVATVWTKAIRPNRILVVSDTVAHDKLRKTLIMQAAPAEVKANVITVAKMVQIYRDVRFDQFKPLILTETLGEMSQLVAQGIDLSEIGVDVGNLAYTVHKTMLTPSVAADEADVTAAQQLAQAGVAVYAQTVPTDRQQDFLALAQKKGLMPA</sequence>
<evidence type="ECO:0000256" key="4">
    <source>
        <dbReference type="ARBA" id="ARBA00022597"/>
    </source>
</evidence>
<gene>
    <name evidence="9" type="ORF">VC81_04615</name>
</gene>
<dbReference type="GO" id="GO:0008982">
    <property type="term" value="F:protein-N(PI)-phosphohistidine-sugar phosphotransferase activity"/>
    <property type="evidence" value="ECO:0007669"/>
    <property type="project" value="InterPro"/>
</dbReference>
<dbReference type="STRING" id="216463.VC81_04615"/>
<organism evidence="9 10">
    <name type="scientific">Levilactobacillus spicheri</name>
    <dbReference type="NCBI Taxonomy" id="216463"/>
    <lineage>
        <taxon>Bacteria</taxon>
        <taxon>Bacillati</taxon>
        <taxon>Bacillota</taxon>
        <taxon>Bacilli</taxon>
        <taxon>Lactobacillales</taxon>
        <taxon>Lactobacillaceae</taxon>
        <taxon>Levilactobacillus</taxon>
    </lineage>
</organism>
<dbReference type="Gene3D" id="3.40.35.10">
    <property type="entry name" value="Phosphotransferase system, sorbose subfamily IIB component"/>
    <property type="match status" value="1"/>
</dbReference>
<proteinExistence type="predicted"/>
<evidence type="ECO:0000256" key="7">
    <source>
        <dbReference type="ARBA" id="ARBA00022777"/>
    </source>
</evidence>
<accession>A0A0F3RSQ7</accession>